<dbReference type="InterPro" id="IPR040680">
    <property type="entry name" value="DUF5643"/>
</dbReference>
<feature type="domain" description="DUF5643" evidence="3">
    <location>
        <begin position="270"/>
        <end position="350"/>
    </location>
</feature>
<evidence type="ECO:0000259" key="2">
    <source>
        <dbReference type="Pfam" id="PF13786"/>
    </source>
</evidence>
<dbReference type="RefSeq" id="WP_089611546.1">
    <property type="nucleotide sequence ID" value="NZ_JANPWE010000012.1"/>
</dbReference>
<keyword evidence="1" id="KW-0472">Membrane</keyword>
<keyword evidence="1" id="KW-1133">Transmembrane helix</keyword>
<comment type="caution">
    <text evidence="4">The sequence shown here is derived from an EMBL/GenBank/DDBJ whole genome shotgun (WGS) entry which is preliminary data.</text>
</comment>
<feature type="transmembrane region" description="Helical" evidence="1">
    <location>
        <begin position="63"/>
        <end position="82"/>
    </location>
</feature>
<feature type="domain" description="DUF4179" evidence="2">
    <location>
        <begin position="58"/>
        <end position="151"/>
    </location>
</feature>
<dbReference type="Pfam" id="PF13786">
    <property type="entry name" value="DUF4179"/>
    <property type="match status" value="1"/>
</dbReference>
<evidence type="ECO:0000313" key="5">
    <source>
        <dbReference type="Proteomes" id="UP001524944"/>
    </source>
</evidence>
<name>A0ABT1Y7J7_9FIRM</name>
<dbReference type="EMBL" id="JANPWE010000012">
    <property type="protein sequence ID" value="MCR6546843.1"/>
    <property type="molecule type" value="Genomic_DNA"/>
</dbReference>
<evidence type="ECO:0000256" key="1">
    <source>
        <dbReference type="SAM" id="Phobius"/>
    </source>
</evidence>
<evidence type="ECO:0000259" key="3">
    <source>
        <dbReference type="Pfam" id="PF18705"/>
    </source>
</evidence>
<proteinExistence type="predicted"/>
<gene>
    <name evidence="4" type="ORF">NVS47_15205</name>
</gene>
<dbReference type="InterPro" id="IPR025436">
    <property type="entry name" value="DUF4179"/>
</dbReference>
<keyword evidence="1" id="KW-0812">Transmembrane</keyword>
<organism evidence="4 5">
    <name type="scientific">Dehalobacterium formicoaceticum</name>
    <dbReference type="NCBI Taxonomy" id="51515"/>
    <lineage>
        <taxon>Bacteria</taxon>
        <taxon>Bacillati</taxon>
        <taxon>Bacillota</taxon>
        <taxon>Clostridia</taxon>
        <taxon>Eubacteriales</taxon>
        <taxon>Peptococcaceae</taxon>
        <taxon>Dehalobacterium</taxon>
    </lineage>
</organism>
<reference evidence="4 5" key="1">
    <citation type="submission" date="2022-08" db="EMBL/GenBank/DDBJ databases">
        <title>Proteogenomics of the novel Dehalobacterium formicoaceticum strain EZ94 highlights a key role of methyltransferases during anaerobic dichloromethane degradation.</title>
        <authorList>
            <person name="Wasmund K."/>
        </authorList>
    </citation>
    <scope>NUCLEOTIDE SEQUENCE [LARGE SCALE GENOMIC DNA]</scope>
    <source>
        <strain evidence="4 5">EZ94</strain>
    </source>
</reference>
<dbReference type="Pfam" id="PF18705">
    <property type="entry name" value="DUF5643"/>
    <property type="match status" value="1"/>
</dbReference>
<accession>A0ABT1Y7J7</accession>
<evidence type="ECO:0000313" key="4">
    <source>
        <dbReference type="EMBL" id="MCR6546843.1"/>
    </source>
</evidence>
<keyword evidence="5" id="KW-1185">Reference proteome</keyword>
<dbReference type="Gene3D" id="2.60.40.1630">
    <property type="entry name" value="bacillus anthracis domain"/>
    <property type="match status" value="1"/>
</dbReference>
<dbReference type="Proteomes" id="UP001524944">
    <property type="component" value="Unassembled WGS sequence"/>
</dbReference>
<protein>
    <submittedName>
        <fullName evidence="4">DUF4179 domain-containing protein</fullName>
    </submittedName>
</protein>
<sequence length="481" mass="54310">MKNFNQFDQRLREKAKAEEIDMPQGFNERIDHLLENLAEAQAEQQIGDNKAYKSRNGRKRSKFSSIAAAAAVILLLPTVIAFTSPQAVNMAEGAISYFNAPKEFKYLSKQAEYEKYNAAVDLCSTDQGISITLNNIAVDDNYINVFYTLESEEPIQLLGDADTPEQWRLGWTAAHFWFKADGRYIEPAAQGETDAYLVDQHTMKGMQRFALLDQLEDNFNLEMYTNWIGNREGQWHIAVNVDKSSVAVAGNTVLPNLKASVTSGWGEKTAEHDITVKKVSISPFGSQIVLSERGENIFYNFAVRDEKGNYLPVIPAGQIASKIFKVDNSFEFIPKTKNMKQVTIIPIMDDGHSQLQFIDQETLLAQLNDGQSVKLAVNDSGSYVLESLKIDQEKMVAVLHQEGAVSVINPEFMPADETGQLLQCAEYVDHEYNRENGEITLTYYWGKDVTQEDLEEIKGFCYWTNYDFQLSEDEAITIDLN</sequence>